<protein>
    <submittedName>
        <fullName evidence="1">Uncharacterized protein</fullName>
    </submittedName>
</protein>
<dbReference type="Proteomes" id="UP001596310">
    <property type="component" value="Unassembled WGS sequence"/>
</dbReference>
<organism evidence="1 2">
    <name type="scientific">Lapidilactobacillus achengensis</name>
    <dbReference type="NCBI Taxonomy" id="2486000"/>
    <lineage>
        <taxon>Bacteria</taxon>
        <taxon>Bacillati</taxon>
        <taxon>Bacillota</taxon>
        <taxon>Bacilli</taxon>
        <taxon>Lactobacillales</taxon>
        <taxon>Lactobacillaceae</taxon>
        <taxon>Lapidilactobacillus</taxon>
    </lineage>
</organism>
<reference evidence="2" key="1">
    <citation type="journal article" date="2019" name="Int. J. Syst. Evol. Microbiol.">
        <title>The Global Catalogue of Microorganisms (GCM) 10K type strain sequencing project: providing services to taxonomists for standard genome sequencing and annotation.</title>
        <authorList>
            <consortium name="The Broad Institute Genomics Platform"/>
            <consortium name="The Broad Institute Genome Sequencing Center for Infectious Disease"/>
            <person name="Wu L."/>
            <person name="Ma J."/>
        </authorList>
    </citation>
    <scope>NUCLEOTIDE SEQUENCE [LARGE SCALE GENOMIC DNA]</scope>
    <source>
        <strain evidence="2">CCM 8897</strain>
    </source>
</reference>
<dbReference type="RefSeq" id="WP_125601841.1">
    <property type="nucleotide sequence ID" value="NZ_JBHSSM010000021.1"/>
</dbReference>
<dbReference type="EMBL" id="JBHSSM010000021">
    <property type="protein sequence ID" value="MFC6315819.1"/>
    <property type="molecule type" value="Genomic_DNA"/>
</dbReference>
<name>A0ABW1UPE9_9LACO</name>
<proteinExistence type="predicted"/>
<evidence type="ECO:0000313" key="1">
    <source>
        <dbReference type="EMBL" id="MFC6315819.1"/>
    </source>
</evidence>
<comment type="caution">
    <text evidence="1">The sequence shown here is derived from an EMBL/GenBank/DDBJ whole genome shotgun (WGS) entry which is preliminary data.</text>
</comment>
<sequence length="256" mass="27904">MKKATNKFTQAGTILLAISLAAGAVVVVPELGAGSQIETVQAAVLPLYKNTTKEEARVIFEDATKTSDRVAALINRVNARYTKNQVSEWDFAPYSTQEEALMLSFFRSSGSSKGKWEEFNGDNSQITIYTCQSSLSSYILLILPEYHQQIPKLQEIARGVLKANPAAATTDAGLRLQAAVDLANTEGDKYKAALGVSTMSWGYPKGVLDHYDFQTDLITALLDDLDEFDNAAPETTTITINYQAPDGLTNRYTGNS</sequence>
<evidence type="ECO:0000313" key="2">
    <source>
        <dbReference type="Proteomes" id="UP001596310"/>
    </source>
</evidence>
<keyword evidence="2" id="KW-1185">Reference proteome</keyword>
<accession>A0ABW1UPE9</accession>
<gene>
    <name evidence="1" type="ORF">ACFQHW_09625</name>
</gene>